<keyword evidence="3" id="KW-1185">Reference proteome</keyword>
<sequence>MNTCTTCKTPTPASYNSPTRSQFVGVCTCMADGQDEISAEVEKVEVGSLDWCSEPYAPSVLFHILELVSAQTSYIHYVLSETLPDTEYGCENSPVGVDCTQIVQPCTANAQSTTSVPRYNGDLRHFINDIPSLPLADYPPRARTLRFSLPTEVLCAAGVAQYPCITTSMGTRFDIHPSAGSPSHTDSIYVGLLRRYITADAIPSTEIIRLNLNLLSISFGAGDDSEGSGKAVADPLCKIEAWAGSDRSRSRGLEEEEMSDEESDREEGMRAGLNTRFGVFQSMLEIGASSGLCTR</sequence>
<proteinExistence type="predicted"/>
<gene>
    <name evidence="2" type="ORF">PDIGIT_LOCUS14751</name>
</gene>
<comment type="caution">
    <text evidence="2">The sequence shown here is derived from an EMBL/GenBank/DDBJ whole genome shotgun (WGS) entry which is preliminary data.</text>
</comment>
<accession>A0A9W4UVN6</accession>
<dbReference type="OrthoDB" id="10650620at2759"/>
<evidence type="ECO:0000313" key="2">
    <source>
        <dbReference type="EMBL" id="CAI6341552.1"/>
    </source>
</evidence>
<dbReference type="EMBL" id="CAOQHR010000012">
    <property type="protein sequence ID" value="CAI6341552.1"/>
    <property type="molecule type" value="Genomic_DNA"/>
</dbReference>
<reference evidence="2" key="1">
    <citation type="submission" date="2023-01" db="EMBL/GenBank/DDBJ databases">
        <authorList>
            <person name="Van Ghelder C."/>
            <person name="Rancurel C."/>
        </authorList>
    </citation>
    <scope>NUCLEOTIDE SEQUENCE</scope>
    <source>
        <strain evidence="2">CNCM I-4278</strain>
    </source>
</reference>
<feature type="compositionally biased region" description="Acidic residues" evidence="1">
    <location>
        <begin position="254"/>
        <end position="265"/>
    </location>
</feature>
<protein>
    <submittedName>
        <fullName evidence="2">Uncharacterized protein</fullName>
    </submittedName>
</protein>
<evidence type="ECO:0000256" key="1">
    <source>
        <dbReference type="SAM" id="MobiDB-lite"/>
    </source>
</evidence>
<organism evidence="2 3">
    <name type="scientific">Periconia digitata</name>
    <dbReference type="NCBI Taxonomy" id="1303443"/>
    <lineage>
        <taxon>Eukaryota</taxon>
        <taxon>Fungi</taxon>
        <taxon>Dikarya</taxon>
        <taxon>Ascomycota</taxon>
        <taxon>Pezizomycotina</taxon>
        <taxon>Dothideomycetes</taxon>
        <taxon>Pleosporomycetidae</taxon>
        <taxon>Pleosporales</taxon>
        <taxon>Massarineae</taxon>
        <taxon>Periconiaceae</taxon>
        <taxon>Periconia</taxon>
    </lineage>
</organism>
<feature type="region of interest" description="Disordered" evidence="1">
    <location>
        <begin position="248"/>
        <end position="268"/>
    </location>
</feature>
<name>A0A9W4UVN6_9PLEO</name>
<evidence type="ECO:0000313" key="3">
    <source>
        <dbReference type="Proteomes" id="UP001152607"/>
    </source>
</evidence>
<dbReference type="AlphaFoldDB" id="A0A9W4UVN6"/>
<dbReference type="Proteomes" id="UP001152607">
    <property type="component" value="Unassembled WGS sequence"/>
</dbReference>